<dbReference type="PANTHER" id="PTHR45947">
    <property type="entry name" value="SULFOQUINOVOSYL TRANSFERASE SQD2"/>
    <property type="match status" value="1"/>
</dbReference>
<evidence type="ECO:0000313" key="4">
    <source>
        <dbReference type="EMBL" id="GIE96552.1"/>
    </source>
</evidence>
<evidence type="ECO:0000256" key="2">
    <source>
        <dbReference type="ARBA" id="ARBA00022679"/>
    </source>
</evidence>
<keyword evidence="1" id="KW-0328">Glycosyltransferase</keyword>
<evidence type="ECO:0000313" key="5">
    <source>
        <dbReference type="Proteomes" id="UP000636960"/>
    </source>
</evidence>
<dbReference type="Gene3D" id="3.40.50.2000">
    <property type="entry name" value="Glycogen Phosphorylase B"/>
    <property type="match status" value="2"/>
</dbReference>
<dbReference type="GO" id="GO:1901137">
    <property type="term" value="P:carbohydrate derivative biosynthetic process"/>
    <property type="evidence" value="ECO:0007669"/>
    <property type="project" value="UniProtKB-ARBA"/>
</dbReference>
<gene>
    <name evidence="4" type="ORF">Ari01nite_40170</name>
</gene>
<reference evidence="4" key="1">
    <citation type="submission" date="2021-01" db="EMBL/GenBank/DDBJ databases">
        <title>Whole genome shotgun sequence of Actinoplanes rishiriensis NBRC 108556.</title>
        <authorList>
            <person name="Komaki H."/>
            <person name="Tamura T."/>
        </authorList>
    </citation>
    <scope>NUCLEOTIDE SEQUENCE</scope>
    <source>
        <strain evidence="4">NBRC 108556</strain>
    </source>
</reference>
<dbReference type="Proteomes" id="UP000636960">
    <property type="component" value="Unassembled WGS sequence"/>
</dbReference>
<dbReference type="InterPro" id="IPR028098">
    <property type="entry name" value="Glyco_trans_4-like_N"/>
</dbReference>
<dbReference type="Pfam" id="PF13692">
    <property type="entry name" value="Glyco_trans_1_4"/>
    <property type="match status" value="1"/>
</dbReference>
<sequence length="424" mass="46145">MADRPLAQIGRERLDLGKFRHAVNGSVPRVNRLKVVVAHNRYREAIPSGENVIVDTEIAQLRAAGVEVLPFQRSSDSIGDLPAAQKALLPLAPIYGREAQRDLARLLTTERPDVLHLHNPYPLLSPWVIRTAHAHQVPVVQTVHNYRQVCASGLYFRDGHNCQDCKGRLVGWPAVKHRCYRGSAAQSALMATTLAVHRPTWRSVDRFIALTDRIAAHLRDYGIPDERIVIKPNGLPDPGEPDPLGEGFLYAARLSPEKGLDLLLDAWRRHPDGALGPLRIAGDGDLRPLAEQAAAERADVSYLGVLDQDGMRSARRAAAVVIAVPTWNDVLPTVILEAMASGRPVLGTAVGGIPYLLGTDAAGWVVAPEAAALAAALPVARTEAGRRGKAARDRYLQHFHPDVLTARLIDIYSEITANSNHSPS</sequence>
<proteinExistence type="predicted"/>
<accession>A0A919K0B9</accession>
<dbReference type="EMBL" id="BOMV01000048">
    <property type="protein sequence ID" value="GIE96552.1"/>
    <property type="molecule type" value="Genomic_DNA"/>
</dbReference>
<dbReference type="Pfam" id="PF13579">
    <property type="entry name" value="Glyco_trans_4_4"/>
    <property type="match status" value="1"/>
</dbReference>
<dbReference type="CDD" id="cd03801">
    <property type="entry name" value="GT4_PimA-like"/>
    <property type="match status" value="1"/>
</dbReference>
<feature type="domain" description="Glycosyltransferase subfamily 4-like N-terminal" evidence="3">
    <location>
        <begin position="58"/>
        <end position="234"/>
    </location>
</feature>
<keyword evidence="2 4" id="KW-0808">Transferase</keyword>
<dbReference type="AlphaFoldDB" id="A0A919K0B9"/>
<evidence type="ECO:0000256" key="1">
    <source>
        <dbReference type="ARBA" id="ARBA00022676"/>
    </source>
</evidence>
<evidence type="ECO:0000259" key="3">
    <source>
        <dbReference type="Pfam" id="PF13579"/>
    </source>
</evidence>
<comment type="caution">
    <text evidence="4">The sequence shown here is derived from an EMBL/GenBank/DDBJ whole genome shotgun (WGS) entry which is preliminary data.</text>
</comment>
<name>A0A919K0B9_9ACTN</name>
<dbReference type="PANTHER" id="PTHR45947:SF13">
    <property type="entry name" value="TRANSFERASE"/>
    <property type="match status" value="1"/>
</dbReference>
<organism evidence="4 5">
    <name type="scientific">Paractinoplanes rishiriensis</name>
    <dbReference type="NCBI Taxonomy" id="1050105"/>
    <lineage>
        <taxon>Bacteria</taxon>
        <taxon>Bacillati</taxon>
        <taxon>Actinomycetota</taxon>
        <taxon>Actinomycetes</taxon>
        <taxon>Micromonosporales</taxon>
        <taxon>Micromonosporaceae</taxon>
        <taxon>Paractinoplanes</taxon>
    </lineage>
</organism>
<keyword evidence="5" id="KW-1185">Reference proteome</keyword>
<protein>
    <submittedName>
        <fullName evidence="4">Glycosyl transferase</fullName>
    </submittedName>
</protein>
<dbReference type="SUPFAM" id="SSF53756">
    <property type="entry name" value="UDP-Glycosyltransferase/glycogen phosphorylase"/>
    <property type="match status" value="1"/>
</dbReference>
<dbReference type="GO" id="GO:0016757">
    <property type="term" value="F:glycosyltransferase activity"/>
    <property type="evidence" value="ECO:0007669"/>
    <property type="project" value="UniProtKB-KW"/>
</dbReference>
<dbReference type="InterPro" id="IPR050194">
    <property type="entry name" value="Glycosyltransferase_grp1"/>
</dbReference>